<dbReference type="InterPro" id="IPR017703">
    <property type="entry name" value="YgfZ/GCV_T_CS"/>
</dbReference>
<dbReference type="GO" id="GO:0005759">
    <property type="term" value="C:mitochondrial matrix"/>
    <property type="evidence" value="ECO:0007669"/>
    <property type="project" value="TreeGrafter"/>
</dbReference>
<evidence type="ECO:0000256" key="5">
    <source>
        <dbReference type="ARBA" id="ARBA00075513"/>
    </source>
</evidence>
<keyword evidence="11" id="KW-1185">Reference proteome</keyword>
<evidence type="ECO:0000256" key="2">
    <source>
        <dbReference type="ARBA" id="ARBA00022946"/>
    </source>
</evidence>
<dbReference type="InterPro" id="IPR057460">
    <property type="entry name" value="CAF17_C"/>
</dbReference>
<dbReference type="SUPFAM" id="SSF103025">
    <property type="entry name" value="Folate-binding domain"/>
    <property type="match status" value="1"/>
</dbReference>
<dbReference type="Gene3D" id="3.30.1360.120">
    <property type="entry name" value="Probable tRNA modification gtpase trme, domain 1"/>
    <property type="match status" value="1"/>
</dbReference>
<reference evidence="10 11" key="1">
    <citation type="submission" date="2018-10" db="EMBL/GenBank/DDBJ databases">
        <title>Improved assembly of the deer mouse Peromyscus maniculatus genome.</title>
        <authorList>
            <person name="Lassance J.-M."/>
            <person name="Hoekstra H.E."/>
        </authorList>
    </citation>
    <scope>NUCLEOTIDE SEQUENCE [LARGE SCALE GENOMIC DNA]</scope>
</reference>
<evidence type="ECO:0000256" key="4">
    <source>
        <dbReference type="ARBA" id="ARBA00023133"/>
    </source>
</evidence>
<dbReference type="GeneTree" id="ENSGT00390000006465"/>
<dbReference type="CTD" id="200205"/>
<reference evidence="10" key="2">
    <citation type="submission" date="2025-08" db="UniProtKB">
        <authorList>
            <consortium name="Ensembl"/>
        </authorList>
    </citation>
    <scope>IDENTIFICATION</scope>
</reference>
<dbReference type="PANTHER" id="PTHR22602:SF0">
    <property type="entry name" value="TRANSFERASE CAF17, MITOCHONDRIAL-RELATED"/>
    <property type="match status" value="1"/>
</dbReference>
<gene>
    <name evidence="10" type="primary">Iba57</name>
</gene>
<dbReference type="InterPro" id="IPR027266">
    <property type="entry name" value="TrmE/GcvT-like"/>
</dbReference>
<evidence type="ECO:0000313" key="10">
    <source>
        <dbReference type="Ensembl" id="ENSPEMP00000030394.1"/>
    </source>
</evidence>
<reference evidence="10" key="3">
    <citation type="submission" date="2025-09" db="UniProtKB">
        <authorList>
            <consortium name="Ensembl"/>
        </authorList>
    </citation>
    <scope>IDENTIFICATION</scope>
</reference>
<name>A0A6I9ME61_PERMB</name>
<dbReference type="FunFam" id="3.30.1360.120:FF:000015">
    <property type="entry name" value="IBA57, iron-sulfur cluster assembly"/>
    <property type="match status" value="1"/>
</dbReference>
<dbReference type="Proteomes" id="UP000694547">
    <property type="component" value="Chromosome 8"/>
</dbReference>
<comment type="subcellular location">
    <subcellularLocation>
        <location evidence="1">Mitochondrion</location>
    </subcellularLocation>
</comment>
<feature type="domain" description="CAF17 C-terminal" evidence="9">
    <location>
        <begin position="276"/>
        <end position="353"/>
    </location>
</feature>
<dbReference type="GO" id="GO:0016226">
    <property type="term" value="P:iron-sulfur cluster assembly"/>
    <property type="evidence" value="ECO:0007669"/>
    <property type="project" value="TreeGrafter"/>
</dbReference>
<accession>A0A6I9ME61</accession>
<evidence type="ECO:0000259" key="9">
    <source>
        <dbReference type="Pfam" id="PF25455"/>
    </source>
</evidence>
<dbReference type="OrthoDB" id="191995at2759"/>
<keyword evidence="3" id="KW-0496">Mitochondrion</keyword>
<dbReference type="PANTHER" id="PTHR22602">
    <property type="entry name" value="TRANSFERASE CAF17, MITOCHONDRIAL-RELATED"/>
    <property type="match status" value="1"/>
</dbReference>
<sequence length="357" mass="38652">MAAALLLRGAAAGRRSPAWLWRPSWTPRRCLARGSGVRGSPEDSVAWTCFRLDERALLRVRGPDTAPFLLGLLTNELPPSGPPTGAAQPSARAAYAHFLNVQGRTMYDVILYGLPESTEEAPGYLLECDSSVLGTLQKYLAIYKIRRKVAVEPCPELHVWAVLPCGPQVPEAAPLEERVEATTILARDPRTVRMGWRLLTQDDGPALVPGGQLGDLQDYRMYRYQQGIPEGIRDLPPGTALPLESNLAFMNGVSFTKGCYIGQELTARTHHTGVIRKRLFPVRLEGPLPADGISPGTSVTVTATGQAAGKFRAGQGHVGLALLRSETIKGPLHIKTSESQQVAVTASVPDWWPTAAK</sequence>
<dbReference type="RefSeq" id="XP_006997274.1">
    <property type="nucleotide sequence ID" value="XM_006997212.4"/>
</dbReference>
<evidence type="ECO:0000256" key="3">
    <source>
        <dbReference type="ARBA" id="ARBA00023128"/>
    </source>
</evidence>
<dbReference type="GeneID" id="102925163"/>
<dbReference type="AlphaFoldDB" id="A0A6I9ME61"/>
<proteinExistence type="inferred from homology"/>
<dbReference type="Ensembl" id="ENSPEMT00000034753.1">
    <property type="protein sequence ID" value="ENSPEMP00000030394.1"/>
    <property type="gene ID" value="ENSPEMG00000029448.1"/>
</dbReference>
<comment type="similarity">
    <text evidence="7">Belongs to the GcvT family. CAF17/IBA57 subfamily.</text>
</comment>
<evidence type="ECO:0000256" key="1">
    <source>
        <dbReference type="ARBA" id="ARBA00004173"/>
    </source>
</evidence>
<keyword evidence="4" id="KW-0350">Heme biosynthesis</keyword>
<dbReference type="Pfam" id="PF25455">
    <property type="entry name" value="Beta-barrel_CAF17_C"/>
    <property type="match status" value="1"/>
</dbReference>
<evidence type="ECO:0000256" key="7">
    <source>
        <dbReference type="ARBA" id="ARBA00093447"/>
    </source>
</evidence>
<keyword evidence="2" id="KW-0809">Transit peptide</keyword>
<dbReference type="GO" id="GO:0006783">
    <property type="term" value="P:heme biosynthetic process"/>
    <property type="evidence" value="ECO:0007669"/>
    <property type="project" value="UniProtKB-KW"/>
</dbReference>
<evidence type="ECO:0000313" key="11">
    <source>
        <dbReference type="Proteomes" id="UP000694547"/>
    </source>
</evidence>
<protein>
    <recommendedName>
        <fullName evidence="8">Iron-sulfur cluster assembly factor IBA57, mitochondrial</fullName>
    </recommendedName>
    <alternativeName>
        <fullName evidence="5">Iron-sulfur cluster assembly factor homolog</fullName>
    </alternativeName>
</protein>
<dbReference type="InterPro" id="IPR045179">
    <property type="entry name" value="YgfZ/GcvT"/>
</dbReference>
<comment type="function">
    <text evidence="6">Mitochondrial protein involved in the maturation of mitochondrial [4Fe-4S]-proteins in the late stage of the iron-sulfur cluster assembly pathway. Operates in cooperation with ISCA2 in the maturation of [4Fe-4S] proteins.</text>
</comment>
<evidence type="ECO:0000256" key="6">
    <source>
        <dbReference type="ARBA" id="ARBA00093401"/>
    </source>
</evidence>
<organism evidence="10 11">
    <name type="scientific">Peromyscus maniculatus bairdii</name>
    <name type="common">Prairie deer mouse</name>
    <dbReference type="NCBI Taxonomy" id="230844"/>
    <lineage>
        <taxon>Eukaryota</taxon>
        <taxon>Metazoa</taxon>
        <taxon>Chordata</taxon>
        <taxon>Craniata</taxon>
        <taxon>Vertebrata</taxon>
        <taxon>Euteleostomi</taxon>
        <taxon>Mammalia</taxon>
        <taxon>Eutheria</taxon>
        <taxon>Euarchontoglires</taxon>
        <taxon>Glires</taxon>
        <taxon>Rodentia</taxon>
        <taxon>Myomorpha</taxon>
        <taxon>Muroidea</taxon>
        <taxon>Cricetidae</taxon>
        <taxon>Neotominae</taxon>
        <taxon>Peromyscus</taxon>
    </lineage>
</organism>
<dbReference type="NCBIfam" id="TIGR03317">
    <property type="entry name" value="ygfZ_signature"/>
    <property type="match status" value="1"/>
</dbReference>
<evidence type="ECO:0000256" key="8">
    <source>
        <dbReference type="ARBA" id="ARBA00093625"/>
    </source>
</evidence>